<comment type="caution">
    <text evidence="1">The sequence shown here is derived from an EMBL/GenBank/DDBJ whole genome shotgun (WGS) entry which is preliminary data.</text>
</comment>
<name>A0A0F9DAX8_9ZZZZ</name>
<evidence type="ECO:0000313" key="1">
    <source>
        <dbReference type="EMBL" id="KKL58809.1"/>
    </source>
</evidence>
<dbReference type="Pfam" id="PF02945">
    <property type="entry name" value="Endonuclease_7"/>
    <property type="match status" value="1"/>
</dbReference>
<gene>
    <name evidence="1" type="ORF">LCGC14_2221600</name>
</gene>
<sequence>MQSKRCTKCKKERLLSEFYKTKRGKNGLASHCKTCMKVWRDAHRIEIRKYSKERYQIDRDKLLIAARKRGKTPEGKKAAREKRIKGKYGIDLDGVLLMYILQNGRCACCKQALAYDEVNIDHDHKTGKVRGLVCRRCNNLLAAFDDKIFFNNAIKYLNWDDRNAENN</sequence>
<dbReference type="InterPro" id="IPR038563">
    <property type="entry name" value="Endonuclease_7_sf"/>
</dbReference>
<dbReference type="EMBL" id="LAZR01029691">
    <property type="protein sequence ID" value="KKL58809.1"/>
    <property type="molecule type" value="Genomic_DNA"/>
</dbReference>
<dbReference type="InterPro" id="IPR044925">
    <property type="entry name" value="His-Me_finger_sf"/>
</dbReference>
<dbReference type="AlphaFoldDB" id="A0A0F9DAX8"/>
<proteinExistence type="predicted"/>
<evidence type="ECO:0008006" key="2">
    <source>
        <dbReference type="Google" id="ProtNLM"/>
    </source>
</evidence>
<organism evidence="1">
    <name type="scientific">marine sediment metagenome</name>
    <dbReference type="NCBI Taxonomy" id="412755"/>
    <lineage>
        <taxon>unclassified sequences</taxon>
        <taxon>metagenomes</taxon>
        <taxon>ecological metagenomes</taxon>
    </lineage>
</organism>
<accession>A0A0F9DAX8</accession>
<protein>
    <recommendedName>
        <fullName evidence="2">Recombination endonuclease VII</fullName>
    </recommendedName>
</protein>
<dbReference type="SUPFAM" id="SSF54060">
    <property type="entry name" value="His-Me finger endonucleases"/>
    <property type="match status" value="1"/>
</dbReference>
<reference evidence="1" key="1">
    <citation type="journal article" date="2015" name="Nature">
        <title>Complex archaea that bridge the gap between prokaryotes and eukaryotes.</title>
        <authorList>
            <person name="Spang A."/>
            <person name="Saw J.H."/>
            <person name="Jorgensen S.L."/>
            <person name="Zaremba-Niedzwiedzka K."/>
            <person name="Martijn J."/>
            <person name="Lind A.E."/>
            <person name="van Eijk R."/>
            <person name="Schleper C."/>
            <person name="Guy L."/>
            <person name="Ettema T.J."/>
        </authorList>
    </citation>
    <scope>NUCLEOTIDE SEQUENCE</scope>
</reference>
<feature type="non-terminal residue" evidence="1">
    <location>
        <position position="167"/>
    </location>
</feature>
<dbReference type="InterPro" id="IPR004211">
    <property type="entry name" value="Endonuclease_7"/>
</dbReference>
<dbReference type="Gene3D" id="3.40.1800.10">
    <property type="entry name" value="His-Me finger endonucleases"/>
    <property type="match status" value="1"/>
</dbReference>